<keyword evidence="2" id="KW-1185">Reference proteome</keyword>
<proteinExistence type="predicted"/>
<organism evidence="1 2">
    <name type="scientific">Fusarium decemcellulare</name>
    <dbReference type="NCBI Taxonomy" id="57161"/>
    <lineage>
        <taxon>Eukaryota</taxon>
        <taxon>Fungi</taxon>
        <taxon>Dikarya</taxon>
        <taxon>Ascomycota</taxon>
        <taxon>Pezizomycotina</taxon>
        <taxon>Sordariomycetes</taxon>
        <taxon>Hypocreomycetidae</taxon>
        <taxon>Hypocreales</taxon>
        <taxon>Nectriaceae</taxon>
        <taxon>Fusarium</taxon>
        <taxon>Fusarium decemcellulare species complex</taxon>
    </lineage>
</organism>
<evidence type="ECO:0000313" key="1">
    <source>
        <dbReference type="EMBL" id="KAJ3545159.1"/>
    </source>
</evidence>
<name>A0ACC1SS07_9HYPO</name>
<comment type="caution">
    <text evidence="1">The sequence shown here is derived from an EMBL/GenBank/DDBJ whole genome shotgun (WGS) entry which is preliminary data.</text>
</comment>
<accession>A0ACC1SS07</accession>
<dbReference type="Proteomes" id="UP001148629">
    <property type="component" value="Unassembled WGS sequence"/>
</dbReference>
<evidence type="ECO:0000313" key="2">
    <source>
        <dbReference type="Proteomes" id="UP001148629"/>
    </source>
</evidence>
<sequence>MDFFSGRYRAFIHGVQLFLVVTVLILSAVRLLTQPKGAPRTRANTMALGMSAKSLVILLYEILTEHVRSLKRYGSLKAYAILNALEIVFWGAVVFLMIQANIKYCVGTNCALSWVVVVLGIILNMLASYMAVCTKWKKDQGTSHVVQVNTNITRAQIDTAGKDRHTTAHVHRRQIQTIGGLTTGMAKREDRLRPTTIVHIKHHAPLRLHIHLHIDTHTL</sequence>
<gene>
    <name evidence="1" type="ORF">NM208_g2640</name>
</gene>
<reference evidence="1" key="1">
    <citation type="submission" date="2022-08" db="EMBL/GenBank/DDBJ databases">
        <title>Genome Sequence of Fusarium decemcellulare.</title>
        <authorList>
            <person name="Buettner E."/>
        </authorList>
    </citation>
    <scope>NUCLEOTIDE SEQUENCE</scope>
    <source>
        <strain evidence="1">Babe19</strain>
    </source>
</reference>
<protein>
    <submittedName>
        <fullName evidence="1">Uncharacterized protein</fullName>
    </submittedName>
</protein>
<dbReference type="EMBL" id="JANRMS010000161">
    <property type="protein sequence ID" value="KAJ3545159.1"/>
    <property type="molecule type" value="Genomic_DNA"/>
</dbReference>